<dbReference type="Gene3D" id="1.10.630.10">
    <property type="entry name" value="Cytochrome P450"/>
    <property type="match status" value="1"/>
</dbReference>
<gene>
    <name evidence="6" type="ORF">R1sor_016114</name>
</gene>
<dbReference type="InterPro" id="IPR001128">
    <property type="entry name" value="Cyt_P450"/>
</dbReference>
<proteinExistence type="inferred from homology"/>
<accession>A0ABD3HE30</accession>
<dbReference type="GO" id="GO:0046872">
    <property type="term" value="F:metal ion binding"/>
    <property type="evidence" value="ECO:0007669"/>
    <property type="project" value="UniProtKB-KW"/>
</dbReference>
<keyword evidence="4" id="KW-0503">Monooxygenase</keyword>
<evidence type="ECO:0000256" key="3">
    <source>
        <dbReference type="PIRSR" id="PIRSR602401-1"/>
    </source>
</evidence>
<protein>
    <recommendedName>
        <fullName evidence="8">Cytochrome P450</fullName>
    </recommendedName>
</protein>
<dbReference type="InterPro" id="IPR017972">
    <property type="entry name" value="Cyt_P450_CS"/>
</dbReference>
<evidence type="ECO:0000256" key="4">
    <source>
        <dbReference type="RuleBase" id="RU000461"/>
    </source>
</evidence>
<keyword evidence="5" id="KW-0812">Transmembrane</keyword>
<evidence type="ECO:0000313" key="6">
    <source>
        <dbReference type="EMBL" id="KAL3689805.1"/>
    </source>
</evidence>
<feature type="transmembrane region" description="Helical" evidence="5">
    <location>
        <begin position="20"/>
        <end position="41"/>
    </location>
</feature>
<dbReference type="PRINTS" id="PR00385">
    <property type="entry name" value="P450"/>
</dbReference>
<evidence type="ECO:0000313" key="7">
    <source>
        <dbReference type="Proteomes" id="UP001633002"/>
    </source>
</evidence>
<dbReference type="SUPFAM" id="SSF48264">
    <property type="entry name" value="Cytochrome P450"/>
    <property type="match status" value="1"/>
</dbReference>
<reference evidence="6 7" key="1">
    <citation type="submission" date="2024-09" db="EMBL/GenBank/DDBJ databases">
        <title>Chromosome-scale assembly of Riccia sorocarpa.</title>
        <authorList>
            <person name="Paukszto L."/>
        </authorList>
    </citation>
    <scope>NUCLEOTIDE SEQUENCE [LARGE SCALE GENOMIC DNA]</scope>
    <source>
        <strain evidence="6">LP-2024</strain>
        <tissue evidence="6">Aerial parts of the thallus</tissue>
    </source>
</reference>
<keyword evidence="4" id="KW-0560">Oxidoreductase</keyword>
<dbReference type="PRINTS" id="PR00463">
    <property type="entry name" value="EP450I"/>
</dbReference>
<dbReference type="GO" id="GO:0004497">
    <property type="term" value="F:monooxygenase activity"/>
    <property type="evidence" value="ECO:0007669"/>
    <property type="project" value="UniProtKB-KW"/>
</dbReference>
<dbReference type="PROSITE" id="PS00086">
    <property type="entry name" value="CYTOCHROME_P450"/>
    <property type="match status" value="1"/>
</dbReference>
<keyword evidence="1 3" id="KW-0479">Metal-binding</keyword>
<sequence length="496" mass="57202">MDFAPRRWGLAVLEVVPSVRWTGAALVPLLVVTVILLLRNWNWWYYAPMLRKGQAPLPPGDMGWPVIGQILDFLRAFKSSDPDSFIGNMTKRWGRHSLYRTHLFGQPTVLATTAESIKQVCMNGEVFKSGWPKSTRTVLGRKSFAVLEGDEHRRLRRLTSQALQGQEVLKNYIPKIEDNCKERLKSWAKEGQFQAVPKLQEFTFEVISSIFMSYGGGPVAQQLLHDFELMVYGLRAMAINIPGFAYHKSLQARKKVINALQSILDERRMNKTVKYSDVLETLLETRDENGVYLTDEEIIDTLVVFLVAGHQSSTFSIAWVMIFVQRHPEVLRACREEQLRIQKSKSPGEHLTYADFRNMTYLSSVIDETMRIVNVSPFAFRRVSKTVEIDGFTVPKGWFIETWLRAAHLDERVYPEPYEFKPERWQTFKPRTGQFMLFGLGSRSCIGNELAKLEMSIFLHHAILSYRWEPVNPHSPTKYLPHPQPVDGYLVNFSRI</sequence>
<dbReference type="Pfam" id="PF00067">
    <property type="entry name" value="p450"/>
    <property type="match status" value="1"/>
</dbReference>
<keyword evidence="2 3" id="KW-0408">Iron</keyword>
<evidence type="ECO:0000256" key="1">
    <source>
        <dbReference type="ARBA" id="ARBA00022723"/>
    </source>
</evidence>
<dbReference type="PANTHER" id="PTHR24286:SF356">
    <property type="entry name" value="ENT-KAURENOIC ACID OXIDASE 2"/>
    <property type="match status" value="1"/>
</dbReference>
<keyword evidence="5" id="KW-0472">Membrane</keyword>
<name>A0ABD3HE30_9MARC</name>
<keyword evidence="7" id="KW-1185">Reference proteome</keyword>
<dbReference type="InterPro" id="IPR002401">
    <property type="entry name" value="Cyt_P450_E_grp-I"/>
</dbReference>
<dbReference type="Proteomes" id="UP001633002">
    <property type="component" value="Unassembled WGS sequence"/>
</dbReference>
<comment type="caution">
    <text evidence="6">The sequence shown here is derived from an EMBL/GenBank/DDBJ whole genome shotgun (WGS) entry which is preliminary data.</text>
</comment>
<dbReference type="InterPro" id="IPR036396">
    <property type="entry name" value="Cyt_P450_sf"/>
</dbReference>
<comment type="similarity">
    <text evidence="4">Belongs to the cytochrome P450 family.</text>
</comment>
<keyword evidence="3 4" id="KW-0349">Heme</keyword>
<evidence type="ECO:0000256" key="5">
    <source>
        <dbReference type="SAM" id="Phobius"/>
    </source>
</evidence>
<comment type="cofactor">
    <cofactor evidence="3">
        <name>heme</name>
        <dbReference type="ChEBI" id="CHEBI:30413"/>
    </cofactor>
</comment>
<evidence type="ECO:0008006" key="8">
    <source>
        <dbReference type="Google" id="ProtNLM"/>
    </source>
</evidence>
<dbReference type="PANTHER" id="PTHR24286">
    <property type="entry name" value="CYTOCHROME P450 26"/>
    <property type="match status" value="1"/>
</dbReference>
<feature type="binding site" description="axial binding residue" evidence="3">
    <location>
        <position position="445"/>
    </location>
    <ligand>
        <name>heme</name>
        <dbReference type="ChEBI" id="CHEBI:30413"/>
    </ligand>
    <ligandPart>
        <name>Fe</name>
        <dbReference type="ChEBI" id="CHEBI:18248"/>
    </ligandPart>
</feature>
<dbReference type="EMBL" id="JBJQOH010000004">
    <property type="protein sequence ID" value="KAL3689805.1"/>
    <property type="molecule type" value="Genomic_DNA"/>
</dbReference>
<evidence type="ECO:0000256" key="2">
    <source>
        <dbReference type="ARBA" id="ARBA00023004"/>
    </source>
</evidence>
<dbReference type="AlphaFoldDB" id="A0ABD3HE30"/>
<organism evidence="6 7">
    <name type="scientific">Riccia sorocarpa</name>
    <dbReference type="NCBI Taxonomy" id="122646"/>
    <lineage>
        <taxon>Eukaryota</taxon>
        <taxon>Viridiplantae</taxon>
        <taxon>Streptophyta</taxon>
        <taxon>Embryophyta</taxon>
        <taxon>Marchantiophyta</taxon>
        <taxon>Marchantiopsida</taxon>
        <taxon>Marchantiidae</taxon>
        <taxon>Marchantiales</taxon>
        <taxon>Ricciaceae</taxon>
        <taxon>Riccia</taxon>
    </lineage>
</organism>
<keyword evidence="5" id="KW-1133">Transmembrane helix</keyword>